<keyword evidence="3" id="KW-0812">Transmembrane</keyword>
<comment type="caution">
    <text evidence="4">The sequence shown here is derived from an EMBL/GenBank/DDBJ whole genome shotgun (WGS) entry which is preliminary data.</text>
</comment>
<keyword evidence="3" id="KW-0808">Transferase</keyword>
<evidence type="ECO:0000313" key="4">
    <source>
        <dbReference type="EMBL" id="KAK4718425.1"/>
    </source>
</evidence>
<sequence length="250" mass="28184">MSILCRGPGPCTCEEIIKTSWSIKTYHAPFDLLSHLVLSYNSNSLSIEITLCQFDICRYTKIETFLTPLPEVAIEEEVAGGQLEKWPKRLHTIPPRISRGTVDSITEDVFQKDSHLWKRRNINFFSIGAMLCQLTQEYIISFMQISCEMEDIMLELDRILRPKRSVIIRDDLKFVLSLVLLSILITVLLQSQVIESQGEQQTCLASNGNLNICSPFVLPGTSNTTPSTDACATRLPSHCNLSPVSCARHH</sequence>
<name>A0AAV9L0L6_9SOLN</name>
<evidence type="ECO:0000256" key="1">
    <source>
        <dbReference type="ARBA" id="ARBA00022603"/>
    </source>
</evidence>
<dbReference type="GO" id="GO:0016020">
    <property type="term" value="C:membrane"/>
    <property type="evidence" value="ECO:0007669"/>
    <property type="project" value="UniProtKB-SubCell"/>
</dbReference>
<comment type="subcellular location">
    <subcellularLocation>
        <location evidence="3">Membrane</location>
        <topology evidence="3">Single-pass type II membrane protein</topology>
    </subcellularLocation>
</comment>
<dbReference type="PANTHER" id="PTHR10108:SF1088">
    <property type="entry name" value="METHYLTRANSFERASE"/>
    <property type="match status" value="1"/>
</dbReference>
<dbReference type="GO" id="GO:0005768">
    <property type="term" value="C:endosome"/>
    <property type="evidence" value="ECO:0007669"/>
    <property type="project" value="TreeGrafter"/>
</dbReference>
<dbReference type="AlphaFoldDB" id="A0AAV9L0L6"/>
<dbReference type="Pfam" id="PF03141">
    <property type="entry name" value="Methyltransf_29"/>
    <property type="match status" value="2"/>
</dbReference>
<proteinExistence type="inferred from homology"/>
<dbReference type="InterPro" id="IPR004159">
    <property type="entry name" value="Put_SAM_MeTrfase"/>
</dbReference>
<evidence type="ECO:0000256" key="2">
    <source>
        <dbReference type="ARBA" id="ARBA00023180"/>
    </source>
</evidence>
<evidence type="ECO:0000313" key="5">
    <source>
        <dbReference type="Proteomes" id="UP001311915"/>
    </source>
</evidence>
<accession>A0AAV9L0L6</accession>
<dbReference type="GO" id="GO:0008168">
    <property type="term" value="F:methyltransferase activity"/>
    <property type="evidence" value="ECO:0007669"/>
    <property type="project" value="UniProtKB-UniRule"/>
</dbReference>
<keyword evidence="1 3" id="KW-0489">Methyltransferase</keyword>
<protein>
    <recommendedName>
        <fullName evidence="3">Methyltransferase</fullName>
        <ecNumber evidence="3">2.1.1.-</ecNumber>
    </recommendedName>
</protein>
<dbReference type="EMBL" id="JAWPEI010000008">
    <property type="protein sequence ID" value="KAK4718425.1"/>
    <property type="molecule type" value="Genomic_DNA"/>
</dbReference>
<organism evidence="4 5">
    <name type="scientific">Solanum pinnatisectum</name>
    <name type="common">tansyleaf nightshade</name>
    <dbReference type="NCBI Taxonomy" id="50273"/>
    <lineage>
        <taxon>Eukaryota</taxon>
        <taxon>Viridiplantae</taxon>
        <taxon>Streptophyta</taxon>
        <taxon>Embryophyta</taxon>
        <taxon>Tracheophyta</taxon>
        <taxon>Spermatophyta</taxon>
        <taxon>Magnoliopsida</taxon>
        <taxon>eudicotyledons</taxon>
        <taxon>Gunneridae</taxon>
        <taxon>Pentapetalae</taxon>
        <taxon>asterids</taxon>
        <taxon>lamiids</taxon>
        <taxon>Solanales</taxon>
        <taxon>Solanaceae</taxon>
        <taxon>Solanoideae</taxon>
        <taxon>Solaneae</taxon>
        <taxon>Solanum</taxon>
    </lineage>
</organism>
<dbReference type="Proteomes" id="UP001311915">
    <property type="component" value="Unassembled WGS sequence"/>
</dbReference>
<gene>
    <name evidence="4" type="ORF">R3W88_016763</name>
</gene>
<keyword evidence="2 3" id="KW-0325">Glycoprotein</keyword>
<dbReference type="GO" id="GO:0005802">
    <property type="term" value="C:trans-Golgi network"/>
    <property type="evidence" value="ECO:0007669"/>
    <property type="project" value="TreeGrafter"/>
</dbReference>
<evidence type="ECO:0000256" key="3">
    <source>
        <dbReference type="RuleBase" id="RU366043"/>
    </source>
</evidence>
<dbReference type="PANTHER" id="PTHR10108">
    <property type="entry name" value="SAM-DEPENDENT METHYLTRANSFERASE"/>
    <property type="match status" value="1"/>
</dbReference>
<keyword evidence="5" id="KW-1185">Reference proteome</keyword>
<keyword evidence="3" id="KW-0735">Signal-anchor</keyword>
<comment type="similarity">
    <text evidence="3">Belongs to the methyltransferase superfamily.</text>
</comment>
<dbReference type="GO" id="GO:0032259">
    <property type="term" value="P:methylation"/>
    <property type="evidence" value="ECO:0007669"/>
    <property type="project" value="UniProtKB-KW"/>
</dbReference>
<dbReference type="EC" id="2.1.1.-" evidence="3"/>
<reference evidence="4 5" key="1">
    <citation type="submission" date="2023-10" db="EMBL/GenBank/DDBJ databases">
        <title>Genome-Wide Identification Analysis in wild type Solanum Pinnatisectum Reveals Some Genes Defensing Phytophthora Infestans.</title>
        <authorList>
            <person name="Sun C."/>
        </authorList>
    </citation>
    <scope>NUCLEOTIDE SEQUENCE [LARGE SCALE GENOMIC DNA]</scope>
    <source>
        <strain evidence="4">LQN</strain>
        <tissue evidence="4">Leaf</tissue>
    </source>
</reference>